<organism evidence="8 9">
    <name type="scientific">Serendipita vermifera MAFF 305830</name>
    <dbReference type="NCBI Taxonomy" id="933852"/>
    <lineage>
        <taxon>Eukaryota</taxon>
        <taxon>Fungi</taxon>
        <taxon>Dikarya</taxon>
        <taxon>Basidiomycota</taxon>
        <taxon>Agaricomycotina</taxon>
        <taxon>Agaricomycetes</taxon>
        <taxon>Sebacinales</taxon>
        <taxon>Serendipitaceae</taxon>
        <taxon>Serendipita</taxon>
    </lineage>
</organism>
<keyword evidence="9" id="KW-1185">Reference proteome</keyword>
<dbReference type="Gene3D" id="3.40.50.300">
    <property type="entry name" value="P-loop containing nucleotide triphosphate hydrolases"/>
    <property type="match status" value="1"/>
</dbReference>
<reference evidence="9" key="2">
    <citation type="submission" date="2015-01" db="EMBL/GenBank/DDBJ databases">
        <title>Evolutionary Origins and Diversification of the Mycorrhizal Mutualists.</title>
        <authorList>
            <consortium name="DOE Joint Genome Institute"/>
            <consortium name="Mycorrhizal Genomics Consortium"/>
            <person name="Kohler A."/>
            <person name="Kuo A."/>
            <person name="Nagy L.G."/>
            <person name="Floudas D."/>
            <person name="Copeland A."/>
            <person name="Barry K.W."/>
            <person name="Cichocki N."/>
            <person name="Veneault-Fourrey C."/>
            <person name="LaButti K."/>
            <person name="Lindquist E.A."/>
            <person name="Lipzen A."/>
            <person name="Lundell T."/>
            <person name="Morin E."/>
            <person name="Murat C."/>
            <person name="Riley R."/>
            <person name="Ohm R."/>
            <person name="Sun H."/>
            <person name="Tunlid A."/>
            <person name="Henrissat B."/>
            <person name="Grigoriev I.V."/>
            <person name="Hibbett D.S."/>
            <person name="Martin F."/>
        </authorList>
    </citation>
    <scope>NUCLEOTIDE SEQUENCE [LARGE SCALE GENOMIC DNA]</scope>
    <source>
        <strain evidence="9">MAFF 305830</strain>
    </source>
</reference>
<dbReference type="GO" id="GO:0005657">
    <property type="term" value="C:replication fork"/>
    <property type="evidence" value="ECO:0007669"/>
    <property type="project" value="TreeGrafter"/>
</dbReference>
<dbReference type="InterPro" id="IPR027417">
    <property type="entry name" value="P-loop_NTPase"/>
</dbReference>
<dbReference type="HOGENOM" id="CLU_075134_0_0_1"/>
<evidence type="ECO:0000313" key="8">
    <source>
        <dbReference type="EMBL" id="KIM23659.1"/>
    </source>
</evidence>
<dbReference type="InterPro" id="IPR052093">
    <property type="entry name" value="HR_Repair_Mediator"/>
</dbReference>
<evidence type="ECO:0000313" key="9">
    <source>
        <dbReference type="Proteomes" id="UP000054097"/>
    </source>
</evidence>
<dbReference type="PANTHER" id="PTHR46239:SF1">
    <property type="entry name" value="DNA REPAIR PROTEIN RAD51 HOMOLOG 3"/>
    <property type="match status" value="1"/>
</dbReference>
<dbReference type="GO" id="GO:0000707">
    <property type="term" value="P:meiotic DNA recombinase assembly"/>
    <property type="evidence" value="ECO:0007669"/>
    <property type="project" value="TreeGrafter"/>
</dbReference>
<dbReference type="GO" id="GO:0033063">
    <property type="term" value="C:Rad51B-Rad51C-Rad51D-XRCC2 complex"/>
    <property type="evidence" value="ECO:0007669"/>
    <property type="project" value="TreeGrafter"/>
</dbReference>
<dbReference type="Proteomes" id="UP000054097">
    <property type="component" value="Unassembled WGS sequence"/>
</dbReference>
<evidence type="ECO:0000256" key="1">
    <source>
        <dbReference type="ARBA" id="ARBA00004123"/>
    </source>
</evidence>
<feature type="domain" description="KaiC-like" evidence="7">
    <location>
        <begin position="88"/>
        <end position="142"/>
    </location>
</feature>
<dbReference type="AlphaFoldDB" id="A0A0C3AUG2"/>
<dbReference type="GO" id="GO:0033065">
    <property type="term" value="C:Rad51C-XRCC3 complex"/>
    <property type="evidence" value="ECO:0007669"/>
    <property type="project" value="TreeGrafter"/>
</dbReference>
<keyword evidence="6" id="KW-0539">Nucleus</keyword>
<evidence type="ECO:0000259" key="7">
    <source>
        <dbReference type="Pfam" id="PF06745"/>
    </source>
</evidence>
<evidence type="ECO:0000256" key="3">
    <source>
        <dbReference type="ARBA" id="ARBA00022763"/>
    </source>
</evidence>
<evidence type="ECO:0000256" key="4">
    <source>
        <dbReference type="ARBA" id="ARBA00022840"/>
    </source>
</evidence>
<accession>A0A0C3AUG2</accession>
<dbReference type="SUPFAM" id="SSF52540">
    <property type="entry name" value="P-loop containing nucleoside triphosphate hydrolases"/>
    <property type="match status" value="1"/>
</dbReference>
<dbReference type="OrthoDB" id="5957327at2759"/>
<sequence length="321" mass="34677">MAKPLSLLPIKPNYLSLLKKAGYDTVGDLNGSTMETLGSELRISEEDASQILQALQSNAPTAGAPKNSSYFPVSQSASSLLASTLIHKCGVPSIDQLLEGGLRKTQCLEIAGPPGSGKEILALEFIRSALEENLEVLIIDCQNAMHPSFLREKLAEGQCDMLNHVSVNGYSELFAFLNQLPKYLADNPAISLIVFASLSIPFQLCPNHSTKLRLLTLLKTTLVHLGSRSNLAFIATMQLSTKLQNQDGTSANFDTGAKAVMVPALGDTWYLLQKTFRILLYRDPAGRSYLALTGSPSPSKDGLVAPLNFSIEKARIIISSQ</sequence>
<dbReference type="Pfam" id="PF06745">
    <property type="entry name" value="ATPase"/>
    <property type="match status" value="1"/>
</dbReference>
<dbReference type="GO" id="GO:0008821">
    <property type="term" value="F:crossover junction DNA endonuclease activity"/>
    <property type="evidence" value="ECO:0007669"/>
    <property type="project" value="TreeGrafter"/>
</dbReference>
<reference evidence="8 9" key="1">
    <citation type="submission" date="2014-04" db="EMBL/GenBank/DDBJ databases">
        <authorList>
            <consortium name="DOE Joint Genome Institute"/>
            <person name="Kuo A."/>
            <person name="Zuccaro A."/>
            <person name="Kohler A."/>
            <person name="Nagy L.G."/>
            <person name="Floudas D."/>
            <person name="Copeland A."/>
            <person name="Barry K.W."/>
            <person name="Cichocki N."/>
            <person name="Veneault-Fourrey C."/>
            <person name="LaButti K."/>
            <person name="Lindquist E.A."/>
            <person name="Lipzen A."/>
            <person name="Lundell T."/>
            <person name="Morin E."/>
            <person name="Murat C."/>
            <person name="Sun H."/>
            <person name="Tunlid A."/>
            <person name="Henrissat B."/>
            <person name="Grigoriev I.V."/>
            <person name="Hibbett D.S."/>
            <person name="Martin F."/>
            <person name="Nordberg H.P."/>
            <person name="Cantor M.N."/>
            <person name="Hua S.X."/>
        </authorList>
    </citation>
    <scope>NUCLEOTIDE SEQUENCE [LARGE SCALE GENOMIC DNA]</scope>
    <source>
        <strain evidence="8 9">MAFF 305830</strain>
    </source>
</reference>
<evidence type="ECO:0000256" key="6">
    <source>
        <dbReference type="ARBA" id="ARBA00023242"/>
    </source>
</evidence>
<dbReference type="STRING" id="933852.A0A0C3AUG2"/>
<keyword evidence="4" id="KW-0067">ATP-binding</keyword>
<dbReference type="GO" id="GO:0005524">
    <property type="term" value="F:ATP binding"/>
    <property type="evidence" value="ECO:0007669"/>
    <property type="project" value="UniProtKB-KW"/>
</dbReference>
<protein>
    <recommendedName>
        <fullName evidence="7">KaiC-like domain-containing protein</fullName>
    </recommendedName>
</protein>
<dbReference type="GO" id="GO:0000400">
    <property type="term" value="F:four-way junction DNA binding"/>
    <property type="evidence" value="ECO:0007669"/>
    <property type="project" value="TreeGrafter"/>
</dbReference>
<keyword evidence="5" id="KW-0234">DNA repair</keyword>
<dbReference type="EMBL" id="KN824334">
    <property type="protein sequence ID" value="KIM23659.1"/>
    <property type="molecule type" value="Genomic_DNA"/>
</dbReference>
<keyword evidence="2" id="KW-0547">Nucleotide-binding</keyword>
<dbReference type="GO" id="GO:0007131">
    <property type="term" value="P:reciprocal meiotic recombination"/>
    <property type="evidence" value="ECO:0007669"/>
    <property type="project" value="TreeGrafter"/>
</dbReference>
<dbReference type="PANTHER" id="PTHR46239">
    <property type="entry name" value="DNA REPAIR PROTEIN RAD51 HOMOLOG 3 RAD51C"/>
    <property type="match status" value="1"/>
</dbReference>
<evidence type="ECO:0000256" key="2">
    <source>
        <dbReference type="ARBA" id="ARBA00022741"/>
    </source>
</evidence>
<proteinExistence type="predicted"/>
<evidence type="ECO:0000256" key="5">
    <source>
        <dbReference type="ARBA" id="ARBA00023204"/>
    </source>
</evidence>
<keyword evidence="3" id="KW-0227">DNA damage</keyword>
<gene>
    <name evidence="8" type="ORF">M408DRAFT_27744</name>
</gene>
<name>A0A0C3AUG2_SERVB</name>
<comment type="subcellular location">
    <subcellularLocation>
        <location evidence="1">Nucleus</location>
    </subcellularLocation>
</comment>
<dbReference type="InterPro" id="IPR014774">
    <property type="entry name" value="KaiC-like_dom"/>
</dbReference>